<keyword evidence="22" id="KW-1185">Reference proteome</keyword>
<feature type="transmembrane region" description="Helical" evidence="16">
    <location>
        <begin position="706"/>
        <end position="728"/>
    </location>
</feature>
<dbReference type="GO" id="GO:0005794">
    <property type="term" value="C:Golgi apparatus"/>
    <property type="evidence" value="ECO:0000318"/>
    <property type="project" value="GO_Central"/>
</dbReference>
<dbReference type="PANTHER" id="PTHR43427">
    <property type="entry name" value="CHLORIDE CHANNEL PROTEIN CLC-E"/>
    <property type="match status" value="1"/>
</dbReference>
<evidence type="ECO:0000256" key="10">
    <source>
        <dbReference type="ARBA" id="ARBA00023136"/>
    </source>
</evidence>
<gene>
    <name evidence="20" type="ORF">PHYPA_027952</name>
</gene>
<dbReference type="InterPro" id="IPR001807">
    <property type="entry name" value="ClC"/>
</dbReference>
<evidence type="ECO:0000259" key="19">
    <source>
        <dbReference type="PROSITE" id="PS51371"/>
    </source>
</evidence>
<feature type="repeat" description="ANK" evidence="14">
    <location>
        <begin position="241"/>
        <end position="273"/>
    </location>
</feature>
<keyword evidence="5 16" id="KW-0812">Transmembrane</keyword>
<dbReference type="CDD" id="cd00400">
    <property type="entry name" value="Voltage_gated_ClC"/>
    <property type="match status" value="1"/>
</dbReference>
<organism evidence="20">
    <name type="scientific">Physcomitrium patens</name>
    <name type="common">Spreading-leaved earth moss</name>
    <name type="synonym">Physcomitrella patens</name>
    <dbReference type="NCBI Taxonomy" id="3218"/>
    <lineage>
        <taxon>Eukaryota</taxon>
        <taxon>Viridiplantae</taxon>
        <taxon>Streptophyta</taxon>
        <taxon>Embryophyta</taxon>
        <taxon>Bryophyta</taxon>
        <taxon>Bryophytina</taxon>
        <taxon>Bryopsida</taxon>
        <taxon>Funariidae</taxon>
        <taxon>Funariales</taxon>
        <taxon>Funariaceae</taxon>
        <taxon>Physcomitrium</taxon>
    </lineage>
</organism>
<dbReference type="PROSITE" id="PS50088">
    <property type="entry name" value="ANK_REPEAT"/>
    <property type="match status" value="2"/>
</dbReference>
<dbReference type="FunFam" id="1.10.3080.10:FF:000008">
    <property type="entry name" value="Chloride channel protein"/>
    <property type="match status" value="1"/>
</dbReference>
<dbReference type="InterPro" id="IPR046342">
    <property type="entry name" value="CBS_dom_sf"/>
</dbReference>
<feature type="domain" description="CBS" evidence="19">
    <location>
        <begin position="1151"/>
        <end position="1207"/>
    </location>
</feature>
<dbReference type="InterPro" id="IPR000644">
    <property type="entry name" value="CBS_dom"/>
</dbReference>
<dbReference type="InterPro" id="IPR002110">
    <property type="entry name" value="Ankyrin_rpt"/>
</dbReference>
<keyword evidence="6" id="KW-0677">Repeat</keyword>
<comment type="subunit">
    <text evidence="3">Homodimer.</text>
</comment>
<feature type="region of interest" description="Disordered" evidence="17">
    <location>
        <begin position="419"/>
        <end position="454"/>
    </location>
</feature>
<feature type="domain" description="Chromo" evidence="18">
    <location>
        <begin position="132"/>
        <end position="167"/>
    </location>
</feature>
<reference evidence="21" key="3">
    <citation type="submission" date="2020-12" db="UniProtKB">
        <authorList>
            <consortium name="EnsemblPlants"/>
        </authorList>
    </citation>
    <scope>IDENTIFICATION</scope>
</reference>
<dbReference type="EnsemblPlants" id="Pp3c23_11730V3.2">
    <property type="protein sequence ID" value="Pp3c23_11730V3.2"/>
    <property type="gene ID" value="Pp3c23_11730"/>
</dbReference>
<feature type="transmembrane region" description="Helical" evidence="16">
    <location>
        <begin position="844"/>
        <end position="864"/>
    </location>
</feature>
<feature type="transmembrane region" description="Helical" evidence="16">
    <location>
        <begin position="992"/>
        <end position="1010"/>
    </location>
</feature>
<evidence type="ECO:0000256" key="9">
    <source>
        <dbReference type="ARBA" id="ARBA00023122"/>
    </source>
</evidence>
<feature type="transmembrane region" description="Helical" evidence="16">
    <location>
        <begin position="803"/>
        <end position="829"/>
    </location>
</feature>
<dbReference type="GO" id="GO:0005254">
    <property type="term" value="F:chloride channel activity"/>
    <property type="evidence" value="ECO:0007669"/>
    <property type="project" value="UniProtKB-UniRule"/>
</dbReference>
<evidence type="ECO:0000256" key="15">
    <source>
        <dbReference type="PROSITE-ProRule" id="PRU00703"/>
    </source>
</evidence>
<dbReference type="InterPro" id="IPR000953">
    <property type="entry name" value="Chromo/chromo_shadow_dom"/>
</dbReference>
<feature type="region of interest" description="Disordered" evidence="17">
    <location>
        <begin position="609"/>
        <end position="635"/>
    </location>
</feature>
<dbReference type="InterPro" id="IPR016197">
    <property type="entry name" value="Chromo-like_dom_sf"/>
</dbReference>
<keyword evidence="13" id="KW-0407">Ion channel</keyword>
<dbReference type="SUPFAM" id="SSF54631">
    <property type="entry name" value="CBS-domain pair"/>
    <property type="match status" value="1"/>
</dbReference>
<dbReference type="FunCoup" id="A0A2K1IJ08">
    <property type="interactions" value="1092"/>
</dbReference>
<evidence type="ECO:0000256" key="4">
    <source>
        <dbReference type="ARBA" id="ARBA00022448"/>
    </source>
</evidence>
<comment type="caution">
    <text evidence="16">Lacks conserved residue(s) required for the propagation of feature annotation.</text>
</comment>
<dbReference type="Pfam" id="PF12796">
    <property type="entry name" value="Ank_2"/>
    <property type="match status" value="1"/>
</dbReference>
<feature type="transmembrane region" description="Helical" evidence="16">
    <location>
        <begin position="927"/>
        <end position="948"/>
    </location>
</feature>
<dbReference type="PROSITE" id="PS50297">
    <property type="entry name" value="ANK_REP_REGION"/>
    <property type="match status" value="2"/>
</dbReference>
<dbReference type="InterPro" id="IPR023780">
    <property type="entry name" value="Chromo_domain"/>
</dbReference>
<dbReference type="Gene3D" id="1.25.40.20">
    <property type="entry name" value="Ankyrin repeat-containing domain"/>
    <property type="match status" value="1"/>
</dbReference>
<dbReference type="STRING" id="3218.A0A2K1IJ08"/>
<comment type="similarity">
    <text evidence="2 16">Belongs to the chloride channel (TC 2.A.49) family.</text>
</comment>
<accession>A0A2K1IJ08</accession>
<keyword evidence="7 16" id="KW-1133">Transmembrane helix</keyword>
<keyword evidence="12 16" id="KW-0868">Chloride</keyword>
<keyword evidence="14" id="KW-0040">ANK repeat</keyword>
<evidence type="ECO:0000313" key="21">
    <source>
        <dbReference type="EnsemblPlants" id="Pp3c23_11730V3.1"/>
    </source>
</evidence>
<dbReference type="Gramene" id="Pp3c23_11730V3.1">
    <property type="protein sequence ID" value="Pp3c23_11730V3.1"/>
    <property type="gene ID" value="Pp3c23_11730"/>
</dbReference>
<dbReference type="SMR" id="A0A2K1IJ08"/>
<dbReference type="InterPro" id="IPR036770">
    <property type="entry name" value="Ankyrin_rpt-contain_sf"/>
</dbReference>
<evidence type="ECO:0000256" key="8">
    <source>
        <dbReference type="ARBA" id="ARBA00023065"/>
    </source>
</evidence>
<evidence type="ECO:0000256" key="12">
    <source>
        <dbReference type="ARBA" id="ARBA00023214"/>
    </source>
</evidence>
<dbReference type="Pfam" id="PF00385">
    <property type="entry name" value="Chromo"/>
    <property type="match status" value="3"/>
</dbReference>
<evidence type="ECO:0000259" key="18">
    <source>
        <dbReference type="PROSITE" id="PS50013"/>
    </source>
</evidence>
<evidence type="ECO:0000256" key="1">
    <source>
        <dbReference type="ARBA" id="ARBA00004141"/>
    </source>
</evidence>
<keyword evidence="9 15" id="KW-0129">CBS domain</keyword>
<evidence type="ECO:0000256" key="13">
    <source>
        <dbReference type="ARBA" id="ARBA00023303"/>
    </source>
</evidence>
<evidence type="ECO:0000256" key="6">
    <source>
        <dbReference type="ARBA" id="ARBA00022737"/>
    </source>
</evidence>
<dbReference type="PROSITE" id="PS50013">
    <property type="entry name" value="CHROMO_2"/>
    <property type="match status" value="3"/>
</dbReference>
<feature type="repeat" description="ANK" evidence="14">
    <location>
        <begin position="208"/>
        <end position="240"/>
    </location>
</feature>
<dbReference type="SMART" id="SM00116">
    <property type="entry name" value="CBS"/>
    <property type="match status" value="2"/>
</dbReference>
<keyword evidence="10 16" id="KW-0472">Membrane</keyword>
<comment type="subcellular location">
    <subcellularLocation>
        <location evidence="1 16">Membrane</location>
        <topology evidence="1 16">Multi-pass membrane protein</topology>
    </subcellularLocation>
</comment>
<reference evidence="20 22" key="2">
    <citation type="journal article" date="2018" name="Plant J.">
        <title>The Physcomitrella patens chromosome-scale assembly reveals moss genome structure and evolution.</title>
        <authorList>
            <person name="Lang D."/>
            <person name="Ullrich K.K."/>
            <person name="Murat F."/>
            <person name="Fuchs J."/>
            <person name="Jenkins J."/>
            <person name="Haas F.B."/>
            <person name="Piednoel M."/>
            <person name="Gundlach H."/>
            <person name="Van Bel M."/>
            <person name="Meyberg R."/>
            <person name="Vives C."/>
            <person name="Morata J."/>
            <person name="Symeonidi A."/>
            <person name="Hiss M."/>
            <person name="Muchero W."/>
            <person name="Kamisugi Y."/>
            <person name="Saleh O."/>
            <person name="Blanc G."/>
            <person name="Decker E.L."/>
            <person name="van Gessel N."/>
            <person name="Grimwood J."/>
            <person name="Hayes R.D."/>
            <person name="Graham S.W."/>
            <person name="Gunter L.E."/>
            <person name="McDaniel S.F."/>
            <person name="Hoernstein S.N.W."/>
            <person name="Larsson A."/>
            <person name="Li F.W."/>
            <person name="Perroud P.F."/>
            <person name="Phillips J."/>
            <person name="Ranjan P."/>
            <person name="Rokshar D.S."/>
            <person name="Rothfels C.J."/>
            <person name="Schneider L."/>
            <person name="Shu S."/>
            <person name="Stevenson D.W."/>
            <person name="Thummler F."/>
            <person name="Tillich M."/>
            <person name="Villarreal Aguilar J.C."/>
            <person name="Widiez T."/>
            <person name="Wong G.K."/>
            <person name="Wymore A."/>
            <person name="Zhang Y."/>
            <person name="Zimmer A.D."/>
            <person name="Quatrano R.S."/>
            <person name="Mayer K.F.X."/>
            <person name="Goodstein D."/>
            <person name="Casacuberta J.M."/>
            <person name="Vandepoele K."/>
            <person name="Reski R."/>
            <person name="Cuming A.C."/>
            <person name="Tuskan G.A."/>
            <person name="Maumus F."/>
            <person name="Salse J."/>
            <person name="Schmutz J."/>
            <person name="Rensing S.A."/>
        </authorList>
    </citation>
    <scope>NUCLEOTIDE SEQUENCE [LARGE SCALE GENOMIC DNA]</scope>
    <source>
        <strain evidence="21 22">cv. Gransden 2004</strain>
    </source>
</reference>
<evidence type="ECO:0000256" key="5">
    <source>
        <dbReference type="ARBA" id="ARBA00022692"/>
    </source>
</evidence>
<feature type="transmembrane region" description="Helical" evidence="16">
    <location>
        <begin position="885"/>
        <end position="907"/>
    </location>
</feature>
<evidence type="ECO:0000256" key="3">
    <source>
        <dbReference type="ARBA" id="ARBA00011738"/>
    </source>
</evidence>
<dbReference type="PROSITE" id="PS51371">
    <property type="entry name" value="CBS"/>
    <property type="match status" value="1"/>
</dbReference>
<protein>
    <recommendedName>
        <fullName evidence="16">Chloride channel protein</fullName>
    </recommendedName>
</protein>
<dbReference type="PANTHER" id="PTHR43427:SF3">
    <property type="entry name" value="CHLORIDE CHANNEL PROTEIN CLC-F"/>
    <property type="match status" value="1"/>
</dbReference>
<dbReference type="EMBL" id="ABEU02000023">
    <property type="protein sequence ID" value="PNR29260.1"/>
    <property type="molecule type" value="Genomic_DNA"/>
</dbReference>
<reference evidence="20 22" key="1">
    <citation type="journal article" date="2008" name="Science">
        <title>The Physcomitrella genome reveals evolutionary insights into the conquest of land by plants.</title>
        <authorList>
            <person name="Rensing S."/>
            <person name="Lang D."/>
            <person name="Zimmer A."/>
            <person name="Terry A."/>
            <person name="Salamov A."/>
            <person name="Shapiro H."/>
            <person name="Nishiyama T."/>
            <person name="Perroud P.-F."/>
            <person name="Lindquist E."/>
            <person name="Kamisugi Y."/>
            <person name="Tanahashi T."/>
            <person name="Sakakibara K."/>
            <person name="Fujita T."/>
            <person name="Oishi K."/>
            <person name="Shin-I T."/>
            <person name="Kuroki Y."/>
            <person name="Toyoda A."/>
            <person name="Suzuki Y."/>
            <person name="Hashimoto A."/>
            <person name="Yamaguchi K."/>
            <person name="Sugano A."/>
            <person name="Kohara Y."/>
            <person name="Fujiyama A."/>
            <person name="Anterola A."/>
            <person name="Aoki S."/>
            <person name="Ashton N."/>
            <person name="Barbazuk W.B."/>
            <person name="Barker E."/>
            <person name="Bennetzen J."/>
            <person name="Bezanilla M."/>
            <person name="Blankenship R."/>
            <person name="Cho S.H."/>
            <person name="Dutcher S."/>
            <person name="Estelle M."/>
            <person name="Fawcett J.A."/>
            <person name="Gundlach H."/>
            <person name="Hanada K."/>
            <person name="Heyl A."/>
            <person name="Hicks K.A."/>
            <person name="Hugh J."/>
            <person name="Lohr M."/>
            <person name="Mayer K."/>
            <person name="Melkozernov A."/>
            <person name="Murata T."/>
            <person name="Nelson D."/>
            <person name="Pils B."/>
            <person name="Prigge M."/>
            <person name="Reiss B."/>
            <person name="Renner T."/>
            <person name="Rombauts S."/>
            <person name="Rushton P."/>
            <person name="Sanderfoot A."/>
            <person name="Schween G."/>
            <person name="Shiu S.-H."/>
            <person name="Stueber K."/>
            <person name="Theodoulou F.L."/>
            <person name="Tu H."/>
            <person name="Van de Peer Y."/>
            <person name="Verrier P.J."/>
            <person name="Waters E."/>
            <person name="Wood A."/>
            <person name="Yang L."/>
            <person name="Cove D."/>
            <person name="Cuming A."/>
            <person name="Hasebe M."/>
            <person name="Lucas S."/>
            <person name="Mishler D.B."/>
            <person name="Reski R."/>
            <person name="Grigoriev I."/>
            <person name="Quatrano R.S."/>
            <person name="Boore J.L."/>
        </authorList>
    </citation>
    <scope>NUCLEOTIDE SEQUENCE [LARGE SCALE GENOMIC DNA]</scope>
    <source>
        <strain evidence="21 22">cv. Gransden 2004</strain>
    </source>
</reference>
<evidence type="ECO:0000256" key="11">
    <source>
        <dbReference type="ARBA" id="ARBA00023173"/>
    </source>
</evidence>
<dbReference type="GO" id="GO:0034707">
    <property type="term" value="C:chloride channel complex"/>
    <property type="evidence" value="ECO:0007669"/>
    <property type="project" value="UniProtKB-KW"/>
</dbReference>
<dbReference type="SUPFAM" id="SSF54160">
    <property type="entry name" value="Chromo domain-like"/>
    <property type="match status" value="3"/>
</dbReference>
<dbReference type="Proteomes" id="UP000006727">
    <property type="component" value="Chromosome 23"/>
</dbReference>
<keyword evidence="8 16" id="KW-0406">Ion transport</keyword>
<feature type="domain" description="Chromo" evidence="18">
    <location>
        <begin position="318"/>
        <end position="353"/>
    </location>
</feature>
<dbReference type="Gene3D" id="1.10.3080.10">
    <property type="entry name" value="Clc chloride channel"/>
    <property type="match status" value="1"/>
</dbReference>
<dbReference type="InterPro" id="IPR050368">
    <property type="entry name" value="ClC-type_chloride_channel"/>
</dbReference>
<sequence length="1323" mass="145093">MAAMAAVASMATMTSPKSIAPCSSIAVGKVVAITPLCRSTRVGFGVANLSGRRWTPLVVVQAQVEKSSVQERSWEEKDRDLVASQGFFQDQSVEYEGIEEAEEEEEEKEEDYGVDVGANAAFNAAGGEEDYGEVNKILASRVVDGETQYLIEWKDDHPDSWEPPANIANDVVYEYETPWWQAAKKGDDQKLQELLQDEGRDVNAIDENKRTALFFASGLGSEKCVKMLLEEGADVHWQDKDGFTALHIAAGYVHTSVVKALLAAGADPELEDEKGRSSLMLAQELLERTPRTNPMQFARRLALDQVVKLLDEAIYETVEVEQILDKRIVGNVTEYLVKWSDDSEESWETTENIAEDLIKDYEEGLEYGIAEKIVDKREVDGKAEYLVQWADSTENTWEPADNVADEIIAEFESQKVTTRRLHEKHGRMGESDKQPLLLLPEDSNSDSKNETKGKTKLNADVHVPVGSAASRFSETANRDDLEKLWIPDPLFVSDDRVRRDGLWGSALGLATRDENMETTRDCKRVAEIEATVEHPLSQYDRDLHGDSHALLQHDAALTNGIQKFEIERPSERPRSDIKEWVRKSDQERNSQAEWFSELLKLKPASMNSEAESIAGERELSSDRKREKRVSQLTRPSLQRQSSFAMQVSERMPPEWVLLLLGCLLGLSSGISVVLFNKGVHLIHELAWAGTPREGAAWLRAQKLVDIWHRILLIPVVGGVVVGMFHTVIEVVDMIRTVRPLPARRNRNKIDWLAGIKPFIKALQAALTLGTGLSLGPEGPSVDIGKSWAHGFSSVMKHSKERRIALVAAGAAAGIASGFNAPVAGTFFAIETVLRPQHAENSPPLTTAMIILAAVISSTVSQVLLGERPAFSVPPYELRSAAELPLYILLGGICGIMSVIFTRLVAWFTRTFGFLNDQFGVPTSVTPAIGALFTGIIALRYPGVLYWGFTNVDEILKTGFTATAPGQGLLVQLTVAKIVATAMCKGSGLVGGLYAPSLFIGSAAGALYGSIIGQAINTMMPGFNAVAHPQAYALVGMAALLASVCSVPLTSVLLLFELTKDYHILLPLMGAVGLAIWVAAVGNQKKPCHREPTAQRLRSDESETLLTGRVWRKAEGPGVEVELVIMDSDDDPNGTYISEEALMNELQVSQAMTKEYVKVNAMATVKESVGAMLAGGQRCALVVDENDLLEGIVSSSDLQREVLRATEESVFSDLPIIVEVEKMLVASICTSSIENVADGRKIVVCYPDITLRAAEELMQPLGLHQLSVVTLVGRQWQDCGHKVVGLLHREMIPQCVKAEASKRIATMLEQKAKEDFPSLSNGAH</sequence>
<evidence type="ECO:0000313" key="20">
    <source>
        <dbReference type="EMBL" id="PNR29260.1"/>
    </source>
</evidence>
<dbReference type="Pfam" id="PF00571">
    <property type="entry name" value="CBS"/>
    <property type="match status" value="1"/>
</dbReference>
<dbReference type="Gene3D" id="2.40.50.40">
    <property type="match status" value="3"/>
</dbReference>
<keyword evidence="11" id="KW-0869">Chloride channel</keyword>
<feature type="transmembrane region" description="Helical" evidence="16">
    <location>
        <begin position="1030"/>
        <end position="1055"/>
    </location>
</feature>
<dbReference type="InParanoid" id="A0A2K1IJ08"/>
<dbReference type="CDD" id="cd18629">
    <property type="entry name" value="CD2_cpSRP43_like"/>
    <property type="match status" value="1"/>
</dbReference>
<name>A0A2K1IJ08_PHYPA</name>
<dbReference type="SUPFAM" id="SSF48403">
    <property type="entry name" value="Ankyrin repeat"/>
    <property type="match status" value="1"/>
</dbReference>
<dbReference type="GO" id="GO:1902476">
    <property type="term" value="P:chloride transmembrane transport"/>
    <property type="evidence" value="ECO:0000318"/>
    <property type="project" value="GO_Central"/>
</dbReference>
<dbReference type="EnsemblPlants" id="Pp3c23_11730V3.1">
    <property type="protein sequence ID" value="Pp3c23_11730V3.1"/>
    <property type="gene ID" value="Pp3c23_11730"/>
</dbReference>
<dbReference type="PaxDb" id="3218-PP1S137_76V6.1"/>
<dbReference type="PRINTS" id="PR00762">
    <property type="entry name" value="CLCHANNEL"/>
</dbReference>
<dbReference type="InterPro" id="IPR014743">
    <property type="entry name" value="Cl-channel_core"/>
</dbReference>
<feature type="compositionally biased region" description="Basic and acidic residues" evidence="17">
    <location>
        <begin position="445"/>
        <end position="454"/>
    </location>
</feature>
<dbReference type="Pfam" id="PF00654">
    <property type="entry name" value="Voltage_CLC"/>
    <property type="match status" value="1"/>
</dbReference>
<keyword evidence="4 16" id="KW-0813">Transport</keyword>
<dbReference type="Gene3D" id="3.10.580.10">
    <property type="entry name" value="CBS-domain"/>
    <property type="match status" value="1"/>
</dbReference>
<evidence type="ECO:0000313" key="22">
    <source>
        <dbReference type="Proteomes" id="UP000006727"/>
    </source>
</evidence>
<evidence type="ECO:0000256" key="2">
    <source>
        <dbReference type="ARBA" id="ARBA00009476"/>
    </source>
</evidence>
<feature type="compositionally biased region" description="Basic and acidic residues" evidence="17">
    <location>
        <begin position="614"/>
        <end position="624"/>
    </location>
</feature>
<feature type="domain" description="Chromo" evidence="18">
    <location>
        <begin position="368"/>
        <end position="423"/>
    </location>
</feature>
<dbReference type="CDD" id="cd00024">
    <property type="entry name" value="CD_CSD"/>
    <property type="match status" value="1"/>
</dbReference>
<dbReference type="SMART" id="SM00298">
    <property type="entry name" value="CHROMO"/>
    <property type="match status" value="3"/>
</dbReference>
<dbReference type="GO" id="GO:0009507">
    <property type="term" value="C:chloroplast"/>
    <property type="evidence" value="ECO:0000318"/>
    <property type="project" value="GO_Central"/>
</dbReference>
<dbReference type="Gramene" id="Pp3c23_11730V3.2">
    <property type="protein sequence ID" value="Pp3c23_11730V3.2"/>
    <property type="gene ID" value="Pp3c23_11730"/>
</dbReference>
<evidence type="ECO:0000256" key="7">
    <source>
        <dbReference type="ARBA" id="ARBA00022989"/>
    </source>
</evidence>
<proteinExistence type="inferred from homology"/>
<evidence type="ECO:0000256" key="16">
    <source>
        <dbReference type="RuleBase" id="RU361221"/>
    </source>
</evidence>
<feature type="transmembrane region" description="Helical" evidence="16">
    <location>
        <begin position="1062"/>
        <end position="1081"/>
    </location>
</feature>
<evidence type="ECO:0000256" key="14">
    <source>
        <dbReference type="PROSITE-ProRule" id="PRU00023"/>
    </source>
</evidence>
<dbReference type="SUPFAM" id="SSF81340">
    <property type="entry name" value="Clc chloride channel"/>
    <property type="match status" value="1"/>
</dbReference>
<evidence type="ECO:0000256" key="17">
    <source>
        <dbReference type="SAM" id="MobiDB-lite"/>
    </source>
</evidence>
<dbReference type="SMART" id="SM00248">
    <property type="entry name" value="ANK"/>
    <property type="match status" value="3"/>
</dbReference>